<feature type="compositionally biased region" description="Basic and acidic residues" evidence="1">
    <location>
        <begin position="398"/>
        <end position="409"/>
    </location>
</feature>
<reference evidence="2 3" key="1">
    <citation type="journal article" date="2007" name="Science">
        <title>The Chlamydomonas genome reveals the evolution of key animal and plant functions.</title>
        <authorList>
            <person name="Merchant S.S."/>
            <person name="Prochnik S.E."/>
            <person name="Vallon O."/>
            <person name="Harris E.H."/>
            <person name="Karpowicz S.J."/>
            <person name="Witman G.B."/>
            <person name="Terry A."/>
            <person name="Salamov A."/>
            <person name="Fritz-Laylin L.K."/>
            <person name="Marechal-Drouard L."/>
            <person name="Marshall W.F."/>
            <person name="Qu L.H."/>
            <person name="Nelson D.R."/>
            <person name="Sanderfoot A.A."/>
            <person name="Spalding M.H."/>
            <person name="Kapitonov V.V."/>
            <person name="Ren Q."/>
            <person name="Ferris P."/>
            <person name="Lindquist E."/>
            <person name="Shapiro H."/>
            <person name="Lucas S.M."/>
            <person name="Grimwood J."/>
            <person name="Schmutz J."/>
            <person name="Cardol P."/>
            <person name="Cerutti H."/>
            <person name="Chanfreau G."/>
            <person name="Chen C.L."/>
            <person name="Cognat V."/>
            <person name="Croft M.T."/>
            <person name="Dent R."/>
            <person name="Dutcher S."/>
            <person name="Fernandez E."/>
            <person name="Fukuzawa H."/>
            <person name="Gonzalez-Ballester D."/>
            <person name="Gonzalez-Halphen D."/>
            <person name="Hallmann A."/>
            <person name="Hanikenne M."/>
            <person name="Hippler M."/>
            <person name="Inwood W."/>
            <person name="Jabbari K."/>
            <person name="Kalanon M."/>
            <person name="Kuras R."/>
            <person name="Lefebvre P.A."/>
            <person name="Lemaire S.D."/>
            <person name="Lobanov A.V."/>
            <person name="Lohr M."/>
            <person name="Manuell A."/>
            <person name="Meier I."/>
            <person name="Mets L."/>
            <person name="Mittag M."/>
            <person name="Mittelmeier T."/>
            <person name="Moroney J.V."/>
            <person name="Moseley J."/>
            <person name="Napoli C."/>
            <person name="Nedelcu A.M."/>
            <person name="Niyogi K."/>
            <person name="Novoselov S.V."/>
            <person name="Paulsen I.T."/>
            <person name="Pazour G."/>
            <person name="Purton S."/>
            <person name="Ral J.P."/>
            <person name="Riano-Pachon D.M."/>
            <person name="Riekhof W."/>
            <person name="Rymarquis L."/>
            <person name="Schroda M."/>
            <person name="Stern D."/>
            <person name="Umen J."/>
            <person name="Willows R."/>
            <person name="Wilson N."/>
            <person name="Zimmer S.L."/>
            <person name="Allmer J."/>
            <person name="Balk J."/>
            <person name="Bisova K."/>
            <person name="Chen C.J."/>
            <person name="Elias M."/>
            <person name="Gendler K."/>
            <person name="Hauser C."/>
            <person name="Lamb M.R."/>
            <person name="Ledford H."/>
            <person name="Long J.C."/>
            <person name="Minagawa J."/>
            <person name="Page M.D."/>
            <person name="Pan J."/>
            <person name="Pootakham W."/>
            <person name="Roje S."/>
            <person name="Rose A."/>
            <person name="Stahlberg E."/>
            <person name="Terauchi A.M."/>
            <person name="Yang P."/>
            <person name="Ball S."/>
            <person name="Bowler C."/>
            <person name="Dieckmann C.L."/>
            <person name="Gladyshev V.N."/>
            <person name="Green P."/>
            <person name="Jorgensen R."/>
            <person name="Mayfield S."/>
            <person name="Mueller-Roeber B."/>
            <person name="Rajamani S."/>
            <person name="Sayre R.T."/>
            <person name="Brokstein P."/>
            <person name="Dubchak I."/>
            <person name="Goodstein D."/>
            <person name="Hornick L."/>
            <person name="Huang Y.W."/>
            <person name="Jhaveri J."/>
            <person name="Luo Y."/>
            <person name="Martinez D."/>
            <person name="Ngau W.C."/>
            <person name="Otillar B."/>
            <person name="Poliakov A."/>
            <person name="Porter A."/>
            <person name="Szajkowski L."/>
            <person name="Werner G."/>
            <person name="Zhou K."/>
            <person name="Grigoriev I.V."/>
            <person name="Rokhsar D.S."/>
            <person name="Grossman A.R."/>
        </authorList>
    </citation>
    <scope>NUCLEOTIDE SEQUENCE [LARGE SCALE GENOMIC DNA]</scope>
    <source>
        <strain evidence="3">CC-503</strain>
    </source>
</reference>
<keyword evidence="3" id="KW-1185">Reference proteome</keyword>
<proteinExistence type="predicted"/>
<name>A0A2K3CUL3_CHLRE</name>
<accession>A0A2K3CUL3</accession>
<dbReference type="Gramene" id="PNW71969">
    <property type="protein sequence ID" value="PNW71969"/>
    <property type="gene ID" value="CHLRE_16g687901v5"/>
</dbReference>
<dbReference type="InParanoid" id="A0A2K3CUL3"/>
<dbReference type="RefSeq" id="XP_042915894.1">
    <property type="nucleotide sequence ID" value="XM_043071620.1"/>
</dbReference>
<dbReference type="KEGG" id="cre:CHLRE_16g687901v5"/>
<evidence type="ECO:0000256" key="1">
    <source>
        <dbReference type="SAM" id="MobiDB-lite"/>
    </source>
</evidence>
<organism evidence="2 3">
    <name type="scientific">Chlamydomonas reinhardtii</name>
    <name type="common">Chlamydomonas smithii</name>
    <dbReference type="NCBI Taxonomy" id="3055"/>
    <lineage>
        <taxon>Eukaryota</taxon>
        <taxon>Viridiplantae</taxon>
        <taxon>Chlorophyta</taxon>
        <taxon>core chlorophytes</taxon>
        <taxon>Chlorophyceae</taxon>
        <taxon>CS clade</taxon>
        <taxon>Chlamydomonadales</taxon>
        <taxon>Chlamydomonadaceae</taxon>
        <taxon>Chlamydomonas</taxon>
    </lineage>
</organism>
<sequence>MTYLDPLTLGRIAANAQNATAREVLLACGVQMLVALLLGLLRGRLWRVPPMPSPPLQQQALLRTAEALLQHPVHCHCFRRKAHDKRASISLASFRMAVDGETDASLSLTDGDLAAVRELLSELDLHIERVRGSQQVVLDAFMWFTNPGGNHEWHTDGVRSAPSSYEQQLRVTIPLVGRYDVLFRCPVGQHVGLSTSPDAGGYAMDMVASGAHAATCLIDGSSISMHLQHCVAPVQQLTCCVIVDYAGPVGPCSTSNQLQPLVPTPLVPTPLLPMPLVPAEVSMVSLPLSLASAPDRYQWLALIWATMYKAVCADDALGGGPHYATLAQHMSVKASCMYKLQQAWAAHNSGQQLSPQQQQLLESDLSYQLQQAAAAQHPTQEQRQLLQQQSAWASKGGTEARDRRNAARDPDAGAQVLVALQQAWHRVADQQPVGRRVFTEDQARLLKAAYSEWSSLEGRSIPLNHVWSNAVAQLTGVDLLRLFSWRRKNGFP</sequence>
<evidence type="ECO:0000313" key="2">
    <source>
        <dbReference type="EMBL" id="PNW71969.1"/>
    </source>
</evidence>
<feature type="compositionally biased region" description="Low complexity" evidence="1">
    <location>
        <begin position="378"/>
        <end position="389"/>
    </location>
</feature>
<dbReference type="Proteomes" id="UP000006906">
    <property type="component" value="Chromosome 16"/>
</dbReference>
<protein>
    <submittedName>
        <fullName evidence="2">Uncharacterized protein</fullName>
    </submittedName>
</protein>
<dbReference type="GeneID" id="5717674"/>
<dbReference type="AlphaFoldDB" id="A0A2K3CUL3"/>
<gene>
    <name evidence="2" type="ORF">CHLRE_16g687901v5</name>
</gene>
<feature type="region of interest" description="Disordered" evidence="1">
    <location>
        <begin position="378"/>
        <end position="409"/>
    </location>
</feature>
<evidence type="ECO:0000313" key="3">
    <source>
        <dbReference type="Proteomes" id="UP000006906"/>
    </source>
</evidence>
<dbReference type="EMBL" id="CM008977">
    <property type="protein sequence ID" value="PNW71969.1"/>
    <property type="molecule type" value="Genomic_DNA"/>
</dbReference>